<dbReference type="InterPro" id="IPR000160">
    <property type="entry name" value="GGDEF_dom"/>
</dbReference>
<dbReference type="PROSITE" id="PS50883">
    <property type="entry name" value="EAL"/>
    <property type="match status" value="1"/>
</dbReference>
<dbReference type="Pfam" id="PF00990">
    <property type="entry name" value="GGDEF"/>
    <property type="match status" value="1"/>
</dbReference>
<evidence type="ECO:0000259" key="2">
    <source>
        <dbReference type="PROSITE" id="PS50883"/>
    </source>
</evidence>
<keyword evidence="4" id="KW-0489">Methyltransferase</keyword>
<dbReference type="PANTHER" id="PTHR33121">
    <property type="entry name" value="CYCLIC DI-GMP PHOSPHODIESTERASE PDEF"/>
    <property type="match status" value="1"/>
</dbReference>
<dbReference type="EC" id="2.1.1.80" evidence="4"/>
<dbReference type="RefSeq" id="WP_096258679.1">
    <property type="nucleotide sequence ID" value="NZ_BDME01000001.1"/>
</dbReference>
<feature type="domain" description="EAL" evidence="2">
    <location>
        <begin position="411"/>
        <end position="666"/>
    </location>
</feature>
<feature type="domain" description="GGDEF" evidence="3">
    <location>
        <begin position="265"/>
        <end position="402"/>
    </location>
</feature>
<keyword evidence="1" id="KW-0812">Transmembrane</keyword>
<dbReference type="InterPro" id="IPR029787">
    <property type="entry name" value="Nucleotide_cyclase"/>
</dbReference>
<dbReference type="EC" id="3.1.1.61" evidence="4"/>
<dbReference type="InterPro" id="IPR001633">
    <property type="entry name" value="EAL_dom"/>
</dbReference>
<dbReference type="InterPro" id="IPR050706">
    <property type="entry name" value="Cyclic-di-GMP_PDE-like"/>
</dbReference>
<dbReference type="SUPFAM" id="SSF141868">
    <property type="entry name" value="EAL domain-like"/>
    <property type="match status" value="1"/>
</dbReference>
<dbReference type="Proteomes" id="UP000217944">
    <property type="component" value="Unassembled WGS sequence"/>
</dbReference>
<dbReference type="SMART" id="SM00052">
    <property type="entry name" value="EAL"/>
    <property type="match status" value="1"/>
</dbReference>
<reference evidence="4 5" key="1">
    <citation type="journal article" date="2017" name="Syst. Appl. Microbiol.">
        <title>Lebetimonas natsushimae sp. nov., a novel strictly anaerobic, moderately thermophilic chemoautotroph isolated from a deep-sea hydrothermal vent polychaete nest in the Mid-Okinawa Trough.</title>
        <authorList>
            <person name="Nagata R."/>
            <person name="Takaki Y."/>
            <person name="Tame A."/>
            <person name="Nunoura T."/>
            <person name="Muto H."/>
            <person name="Mino S."/>
            <person name="Sawayama S."/>
            <person name="Takai K."/>
            <person name="Nakagawa S."/>
        </authorList>
    </citation>
    <scope>NUCLEOTIDE SEQUENCE [LARGE SCALE GENOMIC DNA]</scope>
    <source>
        <strain evidence="4 5">HS1857</strain>
    </source>
</reference>
<dbReference type="SUPFAM" id="SSF55073">
    <property type="entry name" value="Nucleotide cyclase"/>
    <property type="match status" value="1"/>
</dbReference>
<dbReference type="InterPro" id="IPR043128">
    <property type="entry name" value="Rev_trsase/Diguanyl_cyclase"/>
</dbReference>
<feature type="transmembrane region" description="Helical" evidence="1">
    <location>
        <begin position="16"/>
        <end position="37"/>
    </location>
</feature>
<dbReference type="OrthoDB" id="5372181at2"/>
<sequence length="667" mass="76942">MKLTKNNTKSKLSNKFILHVISVIIISTLIFSIILSYEQYQTKISEIKKDIKNTLKSNKSIIAQALWRIDTKALKIKAHEFLVDNDIKFVKITDENGKNIITLGNDKDIDIKNTIDLYYNHNGKKFFLGKIILGSSTESVIKKIKSSIILLVFQALLLIIIMIIYITYIFNNLISKHLVKIRNYLNNIDITKKQPPLVLDRPKNKSPDELDDTVKAINFMREEAHKNYQKVEYQTLHDSLTNLLNRKAIEKHINELLTNEKSKQHYHALFLINIDHFKFINDSLGHEVGDAILKNMAKRLLTLQTNEKDIGRLGGDVFMFILENIGDDIEKAKQNALNYAQKILKTIQKPFKIKNMNYHISASIGIKIFGKESSVETIIKNADNALYHAKLKGPNQIELFYPKMQISTDRRLRIEEVLRIAIKNHSLIVHFQPKCGLDGTVYSAEALVRMKSDNGEFFSPAEFIPIAEEAGLIIDLGKEIMKKVFKFIHDYEEIIKQSTLKNIAINISPTHFTTERFCEEITHYAKKFNIADNFITIEITEEATITDIHKLIDVMNCLKENGFNLSIDDFGTGYSSFQYLQKFPLDELKIDKSFIDEIPTSPQARDIVKTIITMAHNLNFHVVAEGVEYPEQLEFLKKYKCDLIQGYIFYKPLSKEEFLKVLKNTKK</sequence>
<dbReference type="Gene3D" id="3.30.70.270">
    <property type="match status" value="1"/>
</dbReference>
<proteinExistence type="predicted"/>
<dbReference type="CDD" id="cd01948">
    <property type="entry name" value="EAL"/>
    <property type="match status" value="1"/>
</dbReference>
<evidence type="ECO:0000259" key="3">
    <source>
        <dbReference type="PROSITE" id="PS50887"/>
    </source>
</evidence>
<dbReference type="GO" id="GO:0032259">
    <property type="term" value="P:methylation"/>
    <property type="evidence" value="ECO:0007669"/>
    <property type="project" value="UniProtKB-KW"/>
</dbReference>
<comment type="caution">
    <text evidence="4">The sequence shown here is derived from an EMBL/GenBank/DDBJ whole genome shotgun (WGS) entry which is preliminary data.</text>
</comment>
<dbReference type="GO" id="GO:0008983">
    <property type="term" value="F:protein-glutamate O-methyltransferase activity"/>
    <property type="evidence" value="ECO:0007669"/>
    <property type="project" value="UniProtKB-EC"/>
</dbReference>
<keyword evidence="1" id="KW-0472">Membrane</keyword>
<dbReference type="PROSITE" id="PS50887">
    <property type="entry name" value="GGDEF"/>
    <property type="match status" value="1"/>
</dbReference>
<keyword evidence="1" id="KW-1133">Transmembrane helix</keyword>
<gene>
    <name evidence="4" type="ORF">LNAT_P0845</name>
</gene>
<keyword evidence="4" id="KW-0808">Transferase</keyword>
<dbReference type="InterPro" id="IPR035919">
    <property type="entry name" value="EAL_sf"/>
</dbReference>
<feature type="transmembrane region" description="Helical" evidence="1">
    <location>
        <begin position="148"/>
        <end position="170"/>
    </location>
</feature>
<name>A0A292YDX8_9BACT</name>
<accession>A0A292YDX8</accession>
<dbReference type="Gene3D" id="3.20.20.450">
    <property type="entry name" value="EAL domain"/>
    <property type="match status" value="1"/>
</dbReference>
<dbReference type="Pfam" id="PF00563">
    <property type="entry name" value="EAL"/>
    <property type="match status" value="1"/>
</dbReference>
<keyword evidence="5" id="KW-1185">Reference proteome</keyword>
<dbReference type="NCBIfam" id="TIGR00254">
    <property type="entry name" value="GGDEF"/>
    <property type="match status" value="1"/>
</dbReference>
<keyword evidence="4" id="KW-0378">Hydrolase</keyword>
<organism evidence="4 5">
    <name type="scientific">Lebetimonas natsushimae</name>
    <dbReference type="NCBI Taxonomy" id="1936991"/>
    <lineage>
        <taxon>Bacteria</taxon>
        <taxon>Pseudomonadati</taxon>
        <taxon>Campylobacterota</taxon>
        <taxon>Epsilonproteobacteria</taxon>
        <taxon>Nautiliales</taxon>
        <taxon>Nautiliaceae</taxon>
        <taxon>Lebetimonas</taxon>
    </lineage>
</organism>
<dbReference type="AlphaFoldDB" id="A0A292YDX8"/>
<evidence type="ECO:0000256" key="1">
    <source>
        <dbReference type="SAM" id="Phobius"/>
    </source>
</evidence>
<dbReference type="EMBL" id="BDME01000001">
    <property type="protein sequence ID" value="GAX87549.1"/>
    <property type="molecule type" value="Genomic_DNA"/>
</dbReference>
<dbReference type="SMART" id="SM00267">
    <property type="entry name" value="GGDEF"/>
    <property type="match status" value="1"/>
</dbReference>
<evidence type="ECO:0000313" key="5">
    <source>
        <dbReference type="Proteomes" id="UP000217944"/>
    </source>
</evidence>
<dbReference type="GO" id="GO:0071111">
    <property type="term" value="F:cyclic-guanylate-specific phosphodiesterase activity"/>
    <property type="evidence" value="ECO:0007669"/>
    <property type="project" value="InterPro"/>
</dbReference>
<dbReference type="Gene3D" id="6.10.340.10">
    <property type="match status" value="1"/>
</dbReference>
<evidence type="ECO:0000313" key="4">
    <source>
        <dbReference type="EMBL" id="GAX87549.1"/>
    </source>
</evidence>
<dbReference type="PANTHER" id="PTHR33121:SF79">
    <property type="entry name" value="CYCLIC DI-GMP PHOSPHODIESTERASE PDED-RELATED"/>
    <property type="match status" value="1"/>
</dbReference>
<protein>
    <submittedName>
        <fullName evidence="4">Two-component system, chemotaxis family, CheB/CheR fusion protein</fullName>
        <ecNumber evidence="4">2.1.1.80</ecNumber>
        <ecNumber evidence="4">3.1.1.61</ecNumber>
    </submittedName>
</protein>
<dbReference type="CDD" id="cd01949">
    <property type="entry name" value="GGDEF"/>
    <property type="match status" value="1"/>
</dbReference>
<dbReference type="GO" id="GO:0008984">
    <property type="term" value="F:protein-glutamate methylesterase activity"/>
    <property type="evidence" value="ECO:0007669"/>
    <property type="project" value="UniProtKB-EC"/>
</dbReference>